<proteinExistence type="predicted"/>
<reference evidence="1" key="1">
    <citation type="submission" date="2019-05" db="EMBL/GenBank/DDBJ databases">
        <authorList>
            <consortium name="Pathogen Informatics"/>
        </authorList>
    </citation>
    <scope>NUCLEOTIDE SEQUENCE [LARGE SCALE GENOMIC DNA]</scope>
    <source>
        <strain evidence="1">NCTC12965</strain>
    </source>
</reference>
<evidence type="ECO:0008006" key="2">
    <source>
        <dbReference type="Google" id="ProtNLM"/>
    </source>
</evidence>
<evidence type="ECO:0000313" key="1">
    <source>
        <dbReference type="EMBL" id="VTR59355.1"/>
    </source>
</evidence>
<sequence length="161" mass="18393">MQRVKPYGKRVAVYYKGKEEVFDAVIFATSAEVTLSLLDEATTKQKEILSHFAYHDIESIAHHDTRYLGENVVPHYFNFRQFTDIQPRTPAGSVTRVINALSPYRNIIEPLLVTLDPKVPVDPLKLVRTCRWRVSKQQPDDFLHKARLGEYKAATTCGFAA</sequence>
<accession>A0A4U9WIT5</accession>
<name>A0A4U9WIT5_SERFO</name>
<gene>
    <name evidence="1" type="ORF">NCTC12965_07994</name>
</gene>
<dbReference type="EMBL" id="CABEEZ010000157">
    <property type="protein sequence ID" value="VTR59355.1"/>
    <property type="molecule type" value="Genomic_DNA"/>
</dbReference>
<organism evidence="1">
    <name type="scientific">Serratia fonticola</name>
    <dbReference type="NCBI Taxonomy" id="47917"/>
    <lineage>
        <taxon>Bacteria</taxon>
        <taxon>Pseudomonadati</taxon>
        <taxon>Pseudomonadota</taxon>
        <taxon>Gammaproteobacteria</taxon>
        <taxon>Enterobacterales</taxon>
        <taxon>Yersiniaceae</taxon>
        <taxon>Serratia</taxon>
    </lineage>
</organism>
<dbReference type="AlphaFoldDB" id="A0A4U9WIT5"/>
<protein>
    <recommendedName>
        <fullName evidence="2">Protoporphyrinogen oxidase</fullName>
    </recommendedName>
</protein>